<reference evidence="1" key="1">
    <citation type="submission" date="2021-05" db="EMBL/GenBank/DDBJ databases">
        <authorList>
            <person name="Arsene-Ploetze F."/>
        </authorList>
    </citation>
    <scope>NUCLEOTIDE SEQUENCE</scope>
    <source>
        <strain evidence="1">DSM 42138</strain>
    </source>
</reference>
<proteinExistence type="predicted"/>
<dbReference type="AlphaFoldDB" id="A0A9W4DRQ3"/>
<keyword evidence="2" id="KW-1185">Reference proteome</keyword>
<gene>
    <name evidence="1" type="ORF">SCOCK_30242</name>
</gene>
<accession>A0A9W4DRQ3</accession>
<dbReference type="EMBL" id="CAJSLV010000059">
    <property type="protein sequence ID" value="CAG6395009.1"/>
    <property type="molecule type" value="Genomic_DNA"/>
</dbReference>
<name>A0A9W4DRQ3_9ACTN</name>
<dbReference type="Proteomes" id="UP001152519">
    <property type="component" value="Unassembled WGS sequence"/>
</dbReference>
<comment type="caution">
    <text evidence="1">The sequence shown here is derived from an EMBL/GenBank/DDBJ whole genome shotgun (WGS) entry which is preliminary data.</text>
</comment>
<organism evidence="1 2">
    <name type="scientific">Actinacidiphila cocklensis</name>
    <dbReference type="NCBI Taxonomy" id="887465"/>
    <lineage>
        <taxon>Bacteria</taxon>
        <taxon>Bacillati</taxon>
        <taxon>Actinomycetota</taxon>
        <taxon>Actinomycetes</taxon>
        <taxon>Kitasatosporales</taxon>
        <taxon>Streptomycetaceae</taxon>
        <taxon>Actinacidiphila</taxon>
    </lineage>
</organism>
<evidence type="ECO:0000313" key="2">
    <source>
        <dbReference type="Proteomes" id="UP001152519"/>
    </source>
</evidence>
<protein>
    <submittedName>
        <fullName evidence="1">Uncharacterized protein</fullName>
    </submittedName>
</protein>
<sequence length="270" mass="28644">MIGSPHAEDWFVWGIHCTESPHVPGGWHLVVEFPAVKEMIDLLARGWVTGEELQYALDAFAQRFHTAEELSSAFDAGLSGAFGTGVGSAFDAGVGRPFDVEPSGPFDVEPSSAVDPGQIGDDCPHACPVCLGARAEFDAISIESFTHKVRLSDQDRHPYAAGKNTLHRSYCPKVAQFVGRAEPVEPPWCLAALPAFAHHGVLSTSWAAGMQVMTVEEATEWVGRKTAAPAGTGYKKCRHCLSPVLGTEAGANGEGVPAAGYWSAGSPATW</sequence>
<evidence type="ECO:0000313" key="1">
    <source>
        <dbReference type="EMBL" id="CAG6395009.1"/>
    </source>
</evidence>